<reference evidence="1 2" key="1">
    <citation type="submission" date="2018-08" db="EMBL/GenBank/DDBJ databases">
        <title>Genomic investigation of the strawberry pathogen Phytophthora fragariae indicates pathogenicity is determined by transcriptional variation in three key races.</title>
        <authorList>
            <person name="Adams T.M."/>
            <person name="Armitage A.D."/>
            <person name="Sobczyk M.K."/>
            <person name="Bates H.J."/>
            <person name="Dunwell J.M."/>
            <person name="Nellist C.F."/>
            <person name="Harrison R.J."/>
        </authorList>
    </citation>
    <scope>NUCLEOTIDE SEQUENCE [LARGE SCALE GENOMIC DNA]</scope>
    <source>
        <strain evidence="1 2">BC-1</strain>
    </source>
</reference>
<dbReference type="EMBL" id="QXGD01000163">
    <property type="protein sequence ID" value="KAE9249801.1"/>
    <property type="molecule type" value="Genomic_DNA"/>
</dbReference>
<gene>
    <name evidence="1" type="ORF">PF002_g5108</name>
</gene>
<dbReference type="AlphaFoldDB" id="A0A6A4A221"/>
<sequence length="309" mass="34485">MGPASHRINLFSKKSMVELEDLAQAVSTLMVALRTVKNRAQLRRPTSIAVLRAISTRRNSTFTLLERYLHMRDAIKLIDTMLDIVPKPAVHRRIVAPVENLSTVYTKVLQKTLLTMELNAWCSARFYKCFLLLRSIRLQTHAWCALRKYAGLSAISKATLKKYLATLVALVEGSLSLRAGKLYALLFDGWSAGSDHFVAVFICYTKDGEMNMHLLAIAPLIDETNEAAPNHSDFILRTLERFNIDHHGAVCLIGDISATNISTARLLGVPLVDCSSHHLNLAADRVFKKCGVELDLIALVMRKRSTTKA</sequence>
<evidence type="ECO:0000313" key="2">
    <source>
        <dbReference type="Proteomes" id="UP000440367"/>
    </source>
</evidence>
<dbReference type="PANTHER" id="PTHR40866:SF1">
    <property type="entry name" value="BED-TYPE DOMAIN-CONTAINING PROTEIN"/>
    <property type="match status" value="1"/>
</dbReference>
<protein>
    <recommendedName>
        <fullName evidence="3">DUF659 domain-containing protein</fullName>
    </recommendedName>
</protein>
<comment type="caution">
    <text evidence="1">The sequence shown here is derived from an EMBL/GenBank/DDBJ whole genome shotgun (WGS) entry which is preliminary data.</text>
</comment>
<name>A0A6A4A221_9STRA</name>
<organism evidence="1 2">
    <name type="scientific">Phytophthora fragariae</name>
    <dbReference type="NCBI Taxonomy" id="53985"/>
    <lineage>
        <taxon>Eukaryota</taxon>
        <taxon>Sar</taxon>
        <taxon>Stramenopiles</taxon>
        <taxon>Oomycota</taxon>
        <taxon>Peronosporomycetes</taxon>
        <taxon>Peronosporales</taxon>
        <taxon>Peronosporaceae</taxon>
        <taxon>Phytophthora</taxon>
    </lineage>
</organism>
<dbReference type="Proteomes" id="UP000440367">
    <property type="component" value="Unassembled WGS sequence"/>
</dbReference>
<dbReference type="PANTHER" id="PTHR40866">
    <property type="entry name" value="BED-TYPE DOMAIN-CONTAINING PROTEIN"/>
    <property type="match status" value="1"/>
</dbReference>
<dbReference type="SUPFAM" id="SSF53098">
    <property type="entry name" value="Ribonuclease H-like"/>
    <property type="match status" value="1"/>
</dbReference>
<evidence type="ECO:0008006" key="3">
    <source>
        <dbReference type="Google" id="ProtNLM"/>
    </source>
</evidence>
<evidence type="ECO:0000313" key="1">
    <source>
        <dbReference type="EMBL" id="KAE9249801.1"/>
    </source>
</evidence>
<dbReference type="InterPro" id="IPR012337">
    <property type="entry name" value="RNaseH-like_sf"/>
</dbReference>
<proteinExistence type="predicted"/>
<accession>A0A6A4A221</accession>